<reference evidence="2" key="2">
    <citation type="submission" date="2021-09" db="EMBL/GenBank/DDBJ databases">
        <authorList>
            <person name="Jia N."/>
            <person name="Wang J."/>
            <person name="Shi W."/>
            <person name="Du L."/>
            <person name="Sun Y."/>
            <person name="Zhan W."/>
            <person name="Jiang J."/>
            <person name="Wang Q."/>
            <person name="Zhang B."/>
            <person name="Ji P."/>
            <person name="Sakyi L.B."/>
            <person name="Cui X."/>
            <person name="Yuan T."/>
            <person name="Jiang B."/>
            <person name="Yang W."/>
            <person name="Lam T.T.-Y."/>
            <person name="Chang Q."/>
            <person name="Ding S."/>
            <person name="Wang X."/>
            <person name="Zhu J."/>
            <person name="Ruan X."/>
            <person name="Zhao L."/>
            <person name="Wei J."/>
            <person name="Que T."/>
            <person name="Du C."/>
            <person name="Cheng J."/>
            <person name="Dai P."/>
            <person name="Han X."/>
            <person name="Huang E."/>
            <person name="Gao Y."/>
            <person name="Liu J."/>
            <person name="Shao H."/>
            <person name="Ye R."/>
            <person name="Li L."/>
            <person name="Wei W."/>
            <person name="Wang X."/>
            <person name="Wang C."/>
            <person name="Huo Q."/>
            <person name="Li W."/>
            <person name="Guo W."/>
            <person name="Chen H."/>
            <person name="Chen S."/>
            <person name="Zhou L."/>
            <person name="Zhou L."/>
            <person name="Ni X."/>
            <person name="Tian J."/>
            <person name="Zhou Y."/>
            <person name="Sheng Y."/>
            <person name="Liu T."/>
            <person name="Pan Y."/>
            <person name="Xia L."/>
            <person name="Li J."/>
            <person name="Zhao F."/>
            <person name="Cao W."/>
        </authorList>
    </citation>
    <scope>NUCLEOTIDE SEQUENCE</scope>
    <source>
        <strain evidence="2">Rmic-2018</strain>
        <tissue evidence="2">Larvae</tissue>
    </source>
</reference>
<feature type="region of interest" description="Disordered" evidence="1">
    <location>
        <begin position="1"/>
        <end position="34"/>
    </location>
</feature>
<organism evidence="2 3">
    <name type="scientific">Rhipicephalus microplus</name>
    <name type="common">Cattle tick</name>
    <name type="synonym">Boophilus microplus</name>
    <dbReference type="NCBI Taxonomy" id="6941"/>
    <lineage>
        <taxon>Eukaryota</taxon>
        <taxon>Metazoa</taxon>
        <taxon>Ecdysozoa</taxon>
        <taxon>Arthropoda</taxon>
        <taxon>Chelicerata</taxon>
        <taxon>Arachnida</taxon>
        <taxon>Acari</taxon>
        <taxon>Parasitiformes</taxon>
        <taxon>Ixodida</taxon>
        <taxon>Ixodoidea</taxon>
        <taxon>Ixodidae</taxon>
        <taxon>Rhipicephalinae</taxon>
        <taxon>Rhipicephalus</taxon>
        <taxon>Boophilus</taxon>
    </lineage>
</organism>
<evidence type="ECO:0000313" key="2">
    <source>
        <dbReference type="EMBL" id="KAH7985143.1"/>
    </source>
</evidence>
<name>A0A9J6D1H7_RHIMP</name>
<sequence length="104" mass="10844">MNRPRCQTRTGASENPLAARTDRQPPSPEDAEALAADGGTVCTGAQRTRHIASSLTDPPTLVPVPLSTCSRRAIVGILVSCTLERSGGHFGCVSGTRSLAFLPT</sequence>
<dbReference type="Proteomes" id="UP000821866">
    <property type="component" value="Unassembled WGS sequence"/>
</dbReference>
<dbReference type="AlphaFoldDB" id="A0A9J6D1H7"/>
<dbReference type="EMBL" id="JABSTU010001985">
    <property type="protein sequence ID" value="KAH7985143.1"/>
    <property type="molecule type" value="Genomic_DNA"/>
</dbReference>
<protein>
    <submittedName>
        <fullName evidence="2">Uncharacterized protein</fullName>
    </submittedName>
</protein>
<proteinExistence type="predicted"/>
<keyword evidence="3" id="KW-1185">Reference proteome</keyword>
<reference evidence="2" key="1">
    <citation type="journal article" date="2020" name="Cell">
        <title>Large-Scale Comparative Analyses of Tick Genomes Elucidate Their Genetic Diversity and Vector Capacities.</title>
        <authorList>
            <consortium name="Tick Genome and Microbiome Consortium (TIGMIC)"/>
            <person name="Jia N."/>
            <person name="Wang J."/>
            <person name="Shi W."/>
            <person name="Du L."/>
            <person name="Sun Y."/>
            <person name="Zhan W."/>
            <person name="Jiang J.F."/>
            <person name="Wang Q."/>
            <person name="Zhang B."/>
            <person name="Ji P."/>
            <person name="Bell-Sakyi L."/>
            <person name="Cui X.M."/>
            <person name="Yuan T.T."/>
            <person name="Jiang B.G."/>
            <person name="Yang W.F."/>
            <person name="Lam T.T."/>
            <person name="Chang Q.C."/>
            <person name="Ding S.J."/>
            <person name="Wang X.J."/>
            <person name="Zhu J.G."/>
            <person name="Ruan X.D."/>
            <person name="Zhao L."/>
            <person name="Wei J.T."/>
            <person name="Ye R.Z."/>
            <person name="Que T.C."/>
            <person name="Du C.H."/>
            <person name="Zhou Y.H."/>
            <person name="Cheng J.X."/>
            <person name="Dai P.F."/>
            <person name="Guo W.B."/>
            <person name="Han X.H."/>
            <person name="Huang E.J."/>
            <person name="Li L.F."/>
            <person name="Wei W."/>
            <person name="Gao Y.C."/>
            <person name="Liu J.Z."/>
            <person name="Shao H.Z."/>
            <person name="Wang X."/>
            <person name="Wang C.C."/>
            <person name="Yang T.C."/>
            <person name="Huo Q.B."/>
            <person name="Li W."/>
            <person name="Chen H.Y."/>
            <person name="Chen S.E."/>
            <person name="Zhou L.G."/>
            <person name="Ni X.B."/>
            <person name="Tian J.H."/>
            <person name="Sheng Y."/>
            <person name="Liu T."/>
            <person name="Pan Y.S."/>
            <person name="Xia L.Y."/>
            <person name="Li J."/>
            <person name="Zhao F."/>
            <person name="Cao W.C."/>
        </authorList>
    </citation>
    <scope>NUCLEOTIDE SEQUENCE</scope>
    <source>
        <strain evidence="2">Rmic-2018</strain>
    </source>
</reference>
<evidence type="ECO:0000313" key="3">
    <source>
        <dbReference type="Proteomes" id="UP000821866"/>
    </source>
</evidence>
<feature type="compositionally biased region" description="Polar residues" evidence="1">
    <location>
        <begin position="1"/>
        <end position="13"/>
    </location>
</feature>
<evidence type="ECO:0000256" key="1">
    <source>
        <dbReference type="SAM" id="MobiDB-lite"/>
    </source>
</evidence>
<gene>
    <name evidence="2" type="ORF">HPB51_026869</name>
</gene>
<comment type="caution">
    <text evidence="2">The sequence shown here is derived from an EMBL/GenBank/DDBJ whole genome shotgun (WGS) entry which is preliminary data.</text>
</comment>
<accession>A0A9J6D1H7</accession>